<evidence type="ECO:0000313" key="22">
    <source>
        <dbReference type="Proteomes" id="UP000773614"/>
    </source>
</evidence>
<sequence length="689" mass="75467">MTDTRENRPAGPSLLARLGGADAHIPVAVFVLGLLFTLLVTQVVREVLASRDIQRFREVVGIAHTTIEAKMATIIAVLRAGVGLYNAVGSVDRDQFRRFADELGLETTYRGVLGYGFVERVEPARIEAFLAARRAEGEPAFRIETEGTSGTRYVVTYIEPDSEPNRAILGFDIGSNPERLATMEWARDSASPAASGRLDLMPDHSIGPRSEFLIYAPVYRGIGTPASLEERRRLLEGFVFSRFDTKDLLESTLTAGLRTQISFKVFEGPPVVANLLYGSQPADGEDAAGHDYAEMRALSFAGVTWTIDYHSRPGFDASSPADLARVLPTAGAILSLLFATIAFAQVRSRRAAIEEAAMRRRAQAAVAERETRLRRIIDNMYALVVVLDPEGKAVEVNSAPFGVLKVERREVLGRPFWELPWWAGSPGRQSQIERAVKRAAAGSVVREDVEIGAAESASVLDMQFAPVRDDTARVRFVVLFAVDVTDRKRSEEHRQTLLSELNHRVKNTLAITQSLARQTGARSTSVEEFLPAFQGRLMALAAANDLLTQSGWRTARLDQIVAMALRPHLVQPDGQLKADVPAAELPTELAQDLVLIFHELATNAQKYGALSSEDGVVAITGTIDETALHLLWSERGGPAVRPPESQGFGSTLLEALVHTRHRGEVEFAWDASGMSCSIRIPREQLAEQS</sequence>
<dbReference type="Gene3D" id="3.30.565.10">
    <property type="entry name" value="Histidine kinase-like ATPase, C-terminal domain"/>
    <property type="match status" value="1"/>
</dbReference>
<evidence type="ECO:0000256" key="14">
    <source>
        <dbReference type="ARBA" id="ARBA00022989"/>
    </source>
</evidence>
<dbReference type="InterPro" id="IPR011102">
    <property type="entry name" value="Sig_transdc_His_kinase_HWE"/>
</dbReference>
<proteinExistence type="predicted"/>
<keyword evidence="10" id="KW-0677">Repeat</keyword>
<dbReference type="SMART" id="SM00911">
    <property type="entry name" value="HWE_HK"/>
    <property type="match status" value="1"/>
</dbReference>
<dbReference type="InterPro" id="IPR000700">
    <property type="entry name" value="PAS-assoc_C"/>
</dbReference>
<evidence type="ECO:0000256" key="15">
    <source>
        <dbReference type="ARBA" id="ARBA00023026"/>
    </source>
</evidence>
<dbReference type="CDD" id="cd00130">
    <property type="entry name" value="PAS"/>
    <property type="match status" value="1"/>
</dbReference>
<keyword evidence="8" id="KW-0808">Transferase</keyword>
<keyword evidence="16 17" id="KW-0472">Membrane</keyword>
<evidence type="ECO:0000256" key="16">
    <source>
        <dbReference type="ARBA" id="ARBA00023136"/>
    </source>
</evidence>
<evidence type="ECO:0000256" key="2">
    <source>
        <dbReference type="ARBA" id="ARBA00004370"/>
    </source>
</evidence>
<evidence type="ECO:0000256" key="3">
    <source>
        <dbReference type="ARBA" id="ARBA00012438"/>
    </source>
</evidence>
<dbReference type="PROSITE" id="PS50113">
    <property type="entry name" value="PAC"/>
    <property type="match status" value="1"/>
</dbReference>
<dbReference type="RefSeq" id="WP_161140380.1">
    <property type="nucleotide sequence ID" value="NZ_SPKJ01000027.1"/>
</dbReference>
<dbReference type="InterPro" id="IPR006189">
    <property type="entry name" value="CHASE_dom"/>
</dbReference>
<evidence type="ECO:0000256" key="10">
    <source>
        <dbReference type="ARBA" id="ARBA00022737"/>
    </source>
</evidence>
<keyword evidence="11" id="KW-0547">Nucleotide-binding</keyword>
<dbReference type="GO" id="GO:0007165">
    <property type="term" value="P:signal transduction"/>
    <property type="evidence" value="ECO:0007669"/>
    <property type="project" value="UniProtKB-ARBA"/>
</dbReference>
<dbReference type="EC" id="2.7.13.3" evidence="3"/>
<protein>
    <recommendedName>
        <fullName evidence="4">Blue-light-activated histidine kinase</fullName>
        <ecNumber evidence="3">2.7.13.3</ecNumber>
    </recommendedName>
</protein>
<keyword evidence="6" id="KW-0285">Flavoprotein</keyword>
<dbReference type="InterPro" id="IPR035965">
    <property type="entry name" value="PAS-like_dom_sf"/>
</dbReference>
<dbReference type="InterPro" id="IPR013656">
    <property type="entry name" value="PAS_4"/>
</dbReference>
<evidence type="ECO:0000256" key="13">
    <source>
        <dbReference type="ARBA" id="ARBA00022840"/>
    </source>
</evidence>
<dbReference type="Proteomes" id="UP000773614">
    <property type="component" value="Unassembled WGS sequence"/>
</dbReference>
<evidence type="ECO:0000256" key="7">
    <source>
        <dbReference type="ARBA" id="ARBA00022643"/>
    </source>
</evidence>
<evidence type="ECO:0000256" key="1">
    <source>
        <dbReference type="ARBA" id="ARBA00000085"/>
    </source>
</evidence>
<dbReference type="InterPro" id="IPR036890">
    <property type="entry name" value="HATPase_C_sf"/>
</dbReference>
<keyword evidence="5" id="KW-0597">Phosphoprotein</keyword>
<dbReference type="EMBL" id="SPKJ01000027">
    <property type="protein sequence ID" value="MYZ48031.1"/>
    <property type="molecule type" value="Genomic_DNA"/>
</dbReference>
<feature type="domain" description="PAC" evidence="19">
    <location>
        <begin position="445"/>
        <end position="496"/>
    </location>
</feature>
<keyword evidence="14 17" id="KW-1133">Transmembrane helix</keyword>
<evidence type="ECO:0000256" key="5">
    <source>
        <dbReference type="ARBA" id="ARBA00022553"/>
    </source>
</evidence>
<keyword evidence="12" id="KW-0418">Kinase</keyword>
<comment type="caution">
    <text evidence="21">The sequence shown here is derived from an EMBL/GenBank/DDBJ whole genome shotgun (WGS) entry which is preliminary data.</text>
</comment>
<dbReference type="AlphaFoldDB" id="A0A964T3X4"/>
<comment type="catalytic activity">
    <reaction evidence="1">
        <text>ATP + protein L-histidine = ADP + protein N-phospho-L-histidine.</text>
        <dbReference type="EC" id="2.7.13.3"/>
    </reaction>
</comment>
<evidence type="ECO:0000256" key="9">
    <source>
        <dbReference type="ARBA" id="ARBA00022692"/>
    </source>
</evidence>
<dbReference type="Gene3D" id="3.30.450.350">
    <property type="entry name" value="CHASE domain"/>
    <property type="match status" value="1"/>
</dbReference>
<name>A0A964T3X4_9HYPH</name>
<organism evidence="21 22">
    <name type="scientific">Propylenella binzhouense</name>
    <dbReference type="NCBI Taxonomy" id="2555902"/>
    <lineage>
        <taxon>Bacteria</taxon>
        <taxon>Pseudomonadati</taxon>
        <taxon>Pseudomonadota</taxon>
        <taxon>Alphaproteobacteria</taxon>
        <taxon>Hyphomicrobiales</taxon>
        <taxon>Propylenellaceae</taxon>
        <taxon>Propylenella</taxon>
    </lineage>
</organism>
<keyword evidence="15" id="KW-0843">Virulence</keyword>
<keyword evidence="13" id="KW-0067">ATP-binding</keyword>
<dbReference type="GO" id="GO:0004673">
    <property type="term" value="F:protein histidine kinase activity"/>
    <property type="evidence" value="ECO:0007669"/>
    <property type="project" value="UniProtKB-EC"/>
</dbReference>
<dbReference type="PROSITE" id="PS50839">
    <property type="entry name" value="CHASE"/>
    <property type="match status" value="1"/>
</dbReference>
<keyword evidence="9 17" id="KW-0812">Transmembrane</keyword>
<dbReference type="SMART" id="SM01079">
    <property type="entry name" value="CHASE"/>
    <property type="match status" value="1"/>
</dbReference>
<evidence type="ECO:0000259" key="20">
    <source>
        <dbReference type="PROSITE" id="PS50839"/>
    </source>
</evidence>
<evidence type="ECO:0000313" key="21">
    <source>
        <dbReference type="EMBL" id="MYZ48031.1"/>
    </source>
</evidence>
<dbReference type="NCBIfam" id="TIGR00229">
    <property type="entry name" value="sensory_box"/>
    <property type="match status" value="1"/>
</dbReference>
<keyword evidence="7" id="KW-0288">FMN</keyword>
<evidence type="ECO:0000256" key="17">
    <source>
        <dbReference type="SAM" id="Phobius"/>
    </source>
</evidence>
<feature type="domain" description="PAS" evidence="18">
    <location>
        <begin position="369"/>
        <end position="414"/>
    </location>
</feature>
<evidence type="ECO:0000256" key="4">
    <source>
        <dbReference type="ARBA" id="ARBA00021740"/>
    </source>
</evidence>
<dbReference type="SUPFAM" id="SSF55785">
    <property type="entry name" value="PYP-like sensor domain (PAS domain)"/>
    <property type="match status" value="1"/>
</dbReference>
<evidence type="ECO:0000256" key="11">
    <source>
        <dbReference type="ARBA" id="ARBA00022741"/>
    </source>
</evidence>
<dbReference type="OrthoDB" id="341208at2"/>
<gene>
    <name evidence="21" type="ORF">E4O86_09940</name>
</gene>
<feature type="domain" description="CHASE" evidence="20">
    <location>
        <begin position="87"/>
        <end position="253"/>
    </location>
</feature>
<dbReference type="GO" id="GO:0016020">
    <property type="term" value="C:membrane"/>
    <property type="evidence" value="ECO:0007669"/>
    <property type="project" value="UniProtKB-SubCell"/>
</dbReference>
<dbReference type="Pfam" id="PF07536">
    <property type="entry name" value="HWE_HK"/>
    <property type="match status" value="1"/>
</dbReference>
<dbReference type="SMART" id="SM00091">
    <property type="entry name" value="PAS"/>
    <property type="match status" value="1"/>
</dbReference>
<evidence type="ECO:0000256" key="6">
    <source>
        <dbReference type="ARBA" id="ARBA00022630"/>
    </source>
</evidence>
<keyword evidence="22" id="KW-1185">Reference proteome</keyword>
<comment type="subcellular location">
    <subcellularLocation>
        <location evidence="2">Membrane</location>
    </subcellularLocation>
</comment>
<dbReference type="PANTHER" id="PTHR41523:SF8">
    <property type="entry name" value="ETHYLENE RESPONSE SENSOR PROTEIN"/>
    <property type="match status" value="1"/>
</dbReference>
<evidence type="ECO:0000259" key="18">
    <source>
        <dbReference type="PROSITE" id="PS50112"/>
    </source>
</evidence>
<dbReference type="GO" id="GO:0005524">
    <property type="term" value="F:ATP binding"/>
    <property type="evidence" value="ECO:0007669"/>
    <property type="project" value="UniProtKB-KW"/>
</dbReference>
<dbReference type="Pfam" id="PF08448">
    <property type="entry name" value="PAS_4"/>
    <property type="match status" value="1"/>
</dbReference>
<dbReference type="PANTHER" id="PTHR41523">
    <property type="entry name" value="TWO-COMPONENT SYSTEM SENSOR PROTEIN"/>
    <property type="match status" value="1"/>
</dbReference>
<feature type="transmembrane region" description="Helical" evidence="17">
    <location>
        <begin position="23"/>
        <end position="44"/>
    </location>
</feature>
<dbReference type="Pfam" id="PF03924">
    <property type="entry name" value="CHASE"/>
    <property type="match status" value="1"/>
</dbReference>
<dbReference type="InterPro" id="IPR000014">
    <property type="entry name" value="PAS"/>
</dbReference>
<dbReference type="PROSITE" id="PS50112">
    <property type="entry name" value="PAS"/>
    <property type="match status" value="1"/>
</dbReference>
<reference evidence="21" key="1">
    <citation type="submission" date="2019-03" db="EMBL/GenBank/DDBJ databases">
        <title>Afifella sp. nov., isolated from activated sludge.</title>
        <authorList>
            <person name="Li Q."/>
            <person name="Liu Y."/>
        </authorList>
    </citation>
    <scope>NUCLEOTIDE SEQUENCE</scope>
    <source>
        <strain evidence="21">L72</strain>
    </source>
</reference>
<evidence type="ECO:0000256" key="8">
    <source>
        <dbReference type="ARBA" id="ARBA00022679"/>
    </source>
</evidence>
<evidence type="ECO:0000259" key="19">
    <source>
        <dbReference type="PROSITE" id="PS50113"/>
    </source>
</evidence>
<accession>A0A964T3X4</accession>
<evidence type="ECO:0000256" key="12">
    <source>
        <dbReference type="ARBA" id="ARBA00022777"/>
    </source>
</evidence>
<dbReference type="Gene3D" id="3.30.450.20">
    <property type="entry name" value="PAS domain"/>
    <property type="match status" value="1"/>
</dbReference>
<dbReference type="InterPro" id="IPR042240">
    <property type="entry name" value="CHASE_sf"/>
</dbReference>